<keyword evidence="2" id="KW-0812">Transmembrane</keyword>
<keyword evidence="4" id="KW-1185">Reference proteome</keyword>
<accession>A0ABQ2FLK4</accession>
<evidence type="ECO:0000313" key="3">
    <source>
        <dbReference type="EMBL" id="GGL05782.1"/>
    </source>
</evidence>
<feature type="region of interest" description="Disordered" evidence="1">
    <location>
        <begin position="1"/>
        <end position="33"/>
    </location>
</feature>
<organism evidence="3 4">
    <name type="scientific">Deinococcus radiotolerans</name>
    <dbReference type="NCBI Taxonomy" id="1309407"/>
    <lineage>
        <taxon>Bacteria</taxon>
        <taxon>Thermotogati</taxon>
        <taxon>Deinococcota</taxon>
        <taxon>Deinococci</taxon>
        <taxon>Deinococcales</taxon>
        <taxon>Deinococcaceae</taxon>
        <taxon>Deinococcus</taxon>
    </lineage>
</organism>
<proteinExistence type="predicted"/>
<sequence>MPRVAQQRQTTGQERVHDLHDQEPAREQQRQHQLPRVRIRAVVVVMPALTGRRTAMVMLIVPVFMRCVVVVGGTARHDPRVAPADPRQMRPPFM</sequence>
<feature type="compositionally biased region" description="Basic and acidic residues" evidence="1">
    <location>
        <begin position="14"/>
        <end position="30"/>
    </location>
</feature>
<evidence type="ECO:0000313" key="4">
    <source>
        <dbReference type="Proteomes" id="UP000604341"/>
    </source>
</evidence>
<name>A0ABQ2FLK4_9DEIO</name>
<dbReference type="EMBL" id="BMPE01000007">
    <property type="protein sequence ID" value="GGL05782.1"/>
    <property type="molecule type" value="Genomic_DNA"/>
</dbReference>
<protein>
    <submittedName>
        <fullName evidence="3">Uncharacterized protein</fullName>
    </submittedName>
</protein>
<feature type="compositionally biased region" description="Polar residues" evidence="1">
    <location>
        <begin position="1"/>
        <end position="13"/>
    </location>
</feature>
<evidence type="ECO:0000256" key="2">
    <source>
        <dbReference type="SAM" id="Phobius"/>
    </source>
</evidence>
<dbReference type="Proteomes" id="UP000604341">
    <property type="component" value="Unassembled WGS sequence"/>
</dbReference>
<keyword evidence="2" id="KW-0472">Membrane</keyword>
<evidence type="ECO:0000256" key="1">
    <source>
        <dbReference type="SAM" id="MobiDB-lite"/>
    </source>
</evidence>
<feature type="transmembrane region" description="Helical" evidence="2">
    <location>
        <begin position="55"/>
        <end position="75"/>
    </location>
</feature>
<keyword evidence="2" id="KW-1133">Transmembrane helix</keyword>
<gene>
    <name evidence="3" type="ORF">GCM10010844_25700</name>
</gene>
<reference evidence="4" key="1">
    <citation type="journal article" date="2019" name="Int. J. Syst. Evol. Microbiol.">
        <title>The Global Catalogue of Microorganisms (GCM) 10K type strain sequencing project: providing services to taxonomists for standard genome sequencing and annotation.</title>
        <authorList>
            <consortium name="The Broad Institute Genomics Platform"/>
            <consortium name="The Broad Institute Genome Sequencing Center for Infectious Disease"/>
            <person name="Wu L."/>
            <person name="Ma J."/>
        </authorList>
    </citation>
    <scope>NUCLEOTIDE SEQUENCE [LARGE SCALE GENOMIC DNA]</scope>
    <source>
        <strain evidence="4">JCM 19173</strain>
    </source>
</reference>
<comment type="caution">
    <text evidence="3">The sequence shown here is derived from an EMBL/GenBank/DDBJ whole genome shotgun (WGS) entry which is preliminary data.</text>
</comment>